<protein>
    <submittedName>
        <fullName evidence="1">Uncharacterized protein</fullName>
    </submittedName>
</protein>
<keyword evidence="2" id="KW-1185">Reference proteome</keyword>
<name>A0A947D1T3_9HYPH</name>
<organism evidence="1 2">
    <name type="scientific">Prosthecodimorpha staleyi</name>
    <dbReference type="NCBI Taxonomy" id="2840188"/>
    <lineage>
        <taxon>Bacteria</taxon>
        <taxon>Pseudomonadati</taxon>
        <taxon>Pseudomonadota</taxon>
        <taxon>Alphaproteobacteria</taxon>
        <taxon>Hyphomicrobiales</taxon>
        <taxon>Ancalomicrobiaceae</taxon>
        <taxon>Prosthecodimorpha</taxon>
    </lineage>
</organism>
<reference evidence="1 2" key="1">
    <citation type="submission" date="2021-06" db="EMBL/GenBank/DDBJ databases">
        <authorList>
            <person name="Grouzdev D.S."/>
            <person name="Koziaeva V."/>
        </authorList>
    </citation>
    <scope>NUCLEOTIDE SEQUENCE [LARGE SCALE GENOMIC DNA]</scope>
    <source>
        <strain evidence="1 2">22</strain>
    </source>
</reference>
<evidence type="ECO:0000313" key="1">
    <source>
        <dbReference type="EMBL" id="MBT9289395.1"/>
    </source>
</evidence>
<dbReference type="RefSeq" id="WP_261968025.1">
    <property type="nucleotide sequence ID" value="NZ_JAHHZF010000003.1"/>
</dbReference>
<comment type="caution">
    <text evidence="1">The sequence shown here is derived from an EMBL/GenBank/DDBJ whole genome shotgun (WGS) entry which is preliminary data.</text>
</comment>
<dbReference type="EMBL" id="JAHHZF010000003">
    <property type="protein sequence ID" value="MBT9289395.1"/>
    <property type="molecule type" value="Genomic_DNA"/>
</dbReference>
<dbReference type="InterPro" id="IPR031876">
    <property type="entry name" value="DUF4760"/>
</dbReference>
<proteinExistence type="predicted"/>
<evidence type="ECO:0000313" key="2">
    <source>
        <dbReference type="Proteomes" id="UP000766595"/>
    </source>
</evidence>
<dbReference type="Pfam" id="PF15956">
    <property type="entry name" value="DUF4760"/>
    <property type="match status" value="1"/>
</dbReference>
<sequence>MNKLNARKQHTITFISQTRFNSQTYGLHSAAILDLRRALSRRLNYDDLKDRKPKPEGSDTFLDHAYWLLNYWDFVAVGCYETDLDFETVHLNLRGAVVRVVLELRCVIAEVRRTEPRAWQHLVWLFLYFADESDIRLAMPDLGPKPDFLSPQETFIWETNGGDWRRSSPRWF</sequence>
<dbReference type="AlphaFoldDB" id="A0A947D1T3"/>
<accession>A0A947D1T3</accession>
<gene>
    <name evidence="1" type="ORF">KL771_08025</name>
</gene>
<dbReference type="Proteomes" id="UP000766595">
    <property type="component" value="Unassembled WGS sequence"/>
</dbReference>